<dbReference type="EMBL" id="BPVZ01000140">
    <property type="protein sequence ID" value="GKV40299.1"/>
    <property type="molecule type" value="Genomic_DNA"/>
</dbReference>
<keyword evidence="7" id="KW-1015">Disulfide bond</keyword>
<feature type="domain" description="LYK3/RLK10-like LysM" evidence="9">
    <location>
        <begin position="172"/>
        <end position="215"/>
    </location>
</feature>
<evidence type="ECO:0000313" key="10">
    <source>
        <dbReference type="EMBL" id="GKV40299.1"/>
    </source>
</evidence>
<feature type="domain" description="LYK3/4/5 second LysM" evidence="8">
    <location>
        <begin position="105"/>
        <end position="153"/>
    </location>
</feature>
<dbReference type="AlphaFoldDB" id="A0AAV5LTZ1"/>
<dbReference type="GO" id="GO:0019199">
    <property type="term" value="F:transmembrane receptor protein kinase activity"/>
    <property type="evidence" value="ECO:0007669"/>
    <property type="project" value="InterPro"/>
</dbReference>
<proteinExistence type="predicted"/>
<dbReference type="GO" id="GO:0005886">
    <property type="term" value="C:plasma membrane"/>
    <property type="evidence" value="ECO:0007669"/>
    <property type="project" value="UniProtKB-SubCell"/>
</dbReference>
<accession>A0AAV5LTZ1</accession>
<gene>
    <name evidence="10" type="ORF">SLEP1_g47961</name>
</gene>
<evidence type="ECO:0000313" key="11">
    <source>
        <dbReference type="Proteomes" id="UP001054252"/>
    </source>
</evidence>
<evidence type="ECO:0000259" key="8">
    <source>
        <dbReference type="Pfam" id="PF23472"/>
    </source>
</evidence>
<comment type="caution">
    <text evidence="10">The sequence shown here is derived from an EMBL/GenBank/DDBJ whole genome shotgun (WGS) entry which is preliminary data.</text>
</comment>
<evidence type="ECO:0000256" key="7">
    <source>
        <dbReference type="ARBA" id="ARBA00023157"/>
    </source>
</evidence>
<dbReference type="InterPro" id="IPR057097">
    <property type="entry name" value="LysM_RLK3/10"/>
</dbReference>
<evidence type="ECO:0000256" key="1">
    <source>
        <dbReference type="ARBA" id="ARBA00004162"/>
    </source>
</evidence>
<keyword evidence="2" id="KW-1003">Cell membrane</keyword>
<keyword evidence="6" id="KW-0472">Membrane</keyword>
<evidence type="ECO:0000256" key="6">
    <source>
        <dbReference type="ARBA" id="ARBA00023136"/>
    </source>
</evidence>
<dbReference type="GO" id="GO:0045087">
    <property type="term" value="P:innate immune response"/>
    <property type="evidence" value="ECO:0007669"/>
    <property type="project" value="InterPro"/>
</dbReference>
<keyword evidence="4" id="KW-0732">Signal</keyword>
<protein>
    <recommendedName>
        <fullName evidence="12">LysM domain-containing protein</fullName>
    </recommendedName>
</protein>
<dbReference type="Proteomes" id="UP001054252">
    <property type="component" value="Unassembled WGS sequence"/>
</dbReference>
<dbReference type="PANTHER" id="PTHR46204">
    <property type="entry name" value="CHITIN ELICITOR RECEPTOR KINASE 1-RELATED"/>
    <property type="match status" value="1"/>
</dbReference>
<organism evidence="10 11">
    <name type="scientific">Rubroshorea leprosula</name>
    <dbReference type="NCBI Taxonomy" id="152421"/>
    <lineage>
        <taxon>Eukaryota</taxon>
        <taxon>Viridiplantae</taxon>
        <taxon>Streptophyta</taxon>
        <taxon>Embryophyta</taxon>
        <taxon>Tracheophyta</taxon>
        <taxon>Spermatophyta</taxon>
        <taxon>Magnoliopsida</taxon>
        <taxon>eudicotyledons</taxon>
        <taxon>Gunneridae</taxon>
        <taxon>Pentapetalae</taxon>
        <taxon>rosids</taxon>
        <taxon>malvids</taxon>
        <taxon>Malvales</taxon>
        <taxon>Dipterocarpaceae</taxon>
        <taxon>Rubroshorea</taxon>
    </lineage>
</organism>
<keyword evidence="5" id="KW-1133">Transmembrane helix</keyword>
<name>A0AAV5LTZ1_9ROSI</name>
<evidence type="ECO:0000256" key="4">
    <source>
        <dbReference type="ARBA" id="ARBA00022729"/>
    </source>
</evidence>
<dbReference type="Pfam" id="PF23577">
    <property type="entry name" value="LysM_RLK"/>
    <property type="match status" value="1"/>
</dbReference>
<keyword evidence="11" id="KW-1185">Reference proteome</keyword>
<dbReference type="InterPro" id="IPR044812">
    <property type="entry name" value="CERK1/LYK3-like"/>
</dbReference>
<dbReference type="InterPro" id="IPR056562">
    <property type="entry name" value="LysM2_CERK1_LYK3_4_5"/>
</dbReference>
<keyword evidence="3" id="KW-0812">Transmembrane</keyword>
<dbReference type="Pfam" id="PF23472">
    <property type="entry name" value="LysM2_CERK1_LYK3_4_5"/>
    <property type="match status" value="1"/>
</dbReference>
<evidence type="ECO:0000256" key="2">
    <source>
        <dbReference type="ARBA" id="ARBA00022475"/>
    </source>
</evidence>
<comment type="subcellular location">
    <subcellularLocation>
        <location evidence="1">Cell membrane</location>
        <topology evidence="1">Single-pass membrane protein</topology>
    </subcellularLocation>
</comment>
<evidence type="ECO:0008006" key="12">
    <source>
        <dbReference type="Google" id="ProtNLM"/>
    </source>
</evidence>
<evidence type="ECO:0000256" key="3">
    <source>
        <dbReference type="ARBA" id="ARBA00022692"/>
    </source>
</evidence>
<sequence length="218" mass="24445">MLFFPVLKRKSTLDLSIVFHILVFFSCNNVQGKCRPGCDRALASYYLSGDVSDLTYISTLFNLKKYTEILQYNPQIKNADFIITGDRIKVPFPCHGCVNGDVLGHTFSYTIKNRDTYDKVAQTDYANLTTGDWVHKMNSYEPHMLQPNMKINVTVNCSCGDGRVSKDYGLFMTYPLRPGQTLASVAREAGVLPEILQRYNPEVDFSAGSGLVFVPVKG</sequence>
<evidence type="ECO:0000259" key="9">
    <source>
        <dbReference type="Pfam" id="PF23577"/>
    </source>
</evidence>
<dbReference type="PANTHER" id="PTHR46204:SF2">
    <property type="entry name" value="CHITIN ELICITOR RECEPTOR KINASE 1"/>
    <property type="match status" value="1"/>
</dbReference>
<reference evidence="10 11" key="1">
    <citation type="journal article" date="2021" name="Commun. Biol.">
        <title>The genome of Shorea leprosula (Dipterocarpaceae) highlights the ecological relevance of drought in aseasonal tropical rainforests.</title>
        <authorList>
            <person name="Ng K.K.S."/>
            <person name="Kobayashi M.J."/>
            <person name="Fawcett J.A."/>
            <person name="Hatakeyama M."/>
            <person name="Paape T."/>
            <person name="Ng C.H."/>
            <person name="Ang C.C."/>
            <person name="Tnah L.H."/>
            <person name="Lee C.T."/>
            <person name="Nishiyama T."/>
            <person name="Sese J."/>
            <person name="O'Brien M.J."/>
            <person name="Copetti D."/>
            <person name="Mohd Noor M.I."/>
            <person name="Ong R.C."/>
            <person name="Putra M."/>
            <person name="Sireger I.Z."/>
            <person name="Indrioko S."/>
            <person name="Kosugi Y."/>
            <person name="Izuno A."/>
            <person name="Isagi Y."/>
            <person name="Lee S.L."/>
            <person name="Shimizu K.K."/>
        </authorList>
    </citation>
    <scope>NUCLEOTIDE SEQUENCE [LARGE SCALE GENOMIC DNA]</scope>
    <source>
        <strain evidence="10">214</strain>
    </source>
</reference>
<evidence type="ECO:0000256" key="5">
    <source>
        <dbReference type="ARBA" id="ARBA00022989"/>
    </source>
</evidence>